<dbReference type="Pfam" id="PF04244">
    <property type="entry name" value="DPRP"/>
    <property type="match status" value="2"/>
</dbReference>
<dbReference type="AlphaFoldDB" id="A0A7X0IDZ5"/>
<accession>A0A7X0IDZ5</accession>
<evidence type="ECO:0000313" key="1">
    <source>
        <dbReference type="EMBL" id="MBB6473198.1"/>
    </source>
</evidence>
<dbReference type="PANTHER" id="PTHR38657">
    <property type="entry name" value="SLR1343 PROTEIN"/>
    <property type="match status" value="1"/>
</dbReference>
<dbReference type="EMBL" id="JACHIU010000001">
    <property type="protein sequence ID" value="MBB6473198.1"/>
    <property type="molecule type" value="Genomic_DNA"/>
</dbReference>
<dbReference type="InterPro" id="IPR036134">
    <property type="entry name" value="Crypto/Photolyase_FAD-like_sf"/>
</dbReference>
<name>A0A7X0IDZ5_9ACTN</name>
<dbReference type="GO" id="GO:0016829">
    <property type="term" value="F:lyase activity"/>
    <property type="evidence" value="ECO:0007669"/>
    <property type="project" value="UniProtKB-KW"/>
</dbReference>
<dbReference type="Gene3D" id="1.10.10.1710">
    <property type="entry name" value="Deoxyribodipyrimidine photolyase-related"/>
    <property type="match status" value="1"/>
</dbReference>
<protein>
    <submittedName>
        <fullName evidence="1">Deoxyribodipyrimidine photolyase-related protein</fullName>
    </submittedName>
</protein>
<reference evidence="1 2" key="1">
    <citation type="submission" date="2020-08" db="EMBL/GenBank/DDBJ databases">
        <title>Sequencing the genomes of 1000 actinobacteria strains.</title>
        <authorList>
            <person name="Klenk H.-P."/>
        </authorList>
    </citation>
    <scope>NUCLEOTIDE SEQUENCE [LARGE SCALE GENOMIC DNA]</scope>
    <source>
        <strain evidence="1 2">DSM 44936</strain>
    </source>
</reference>
<evidence type="ECO:0000313" key="2">
    <source>
        <dbReference type="Proteomes" id="UP000555564"/>
    </source>
</evidence>
<dbReference type="InterPro" id="IPR014729">
    <property type="entry name" value="Rossmann-like_a/b/a_fold"/>
</dbReference>
<comment type="caution">
    <text evidence="1">The sequence shown here is derived from an EMBL/GenBank/DDBJ whole genome shotgun (WGS) entry which is preliminary data.</text>
</comment>
<keyword evidence="1" id="KW-0456">Lyase</keyword>
<dbReference type="Gene3D" id="1.10.579.10">
    <property type="entry name" value="DNA Cyclobutane Dipyrimidine Photolyase, subunit A, domain 3"/>
    <property type="match status" value="1"/>
</dbReference>
<dbReference type="Proteomes" id="UP000555564">
    <property type="component" value="Unassembled WGS sequence"/>
</dbReference>
<dbReference type="PANTHER" id="PTHR38657:SF1">
    <property type="entry name" value="SLR1343 PROTEIN"/>
    <property type="match status" value="1"/>
</dbReference>
<dbReference type="RefSeq" id="WP_184980787.1">
    <property type="nucleotide sequence ID" value="NZ_BAAALO010000005.1"/>
</dbReference>
<dbReference type="InterPro" id="IPR052551">
    <property type="entry name" value="UV-DNA_repair_photolyase"/>
</dbReference>
<organism evidence="1 2">
    <name type="scientific">Sphaerisporangium rubeum</name>
    <dbReference type="NCBI Taxonomy" id="321317"/>
    <lineage>
        <taxon>Bacteria</taxon>
        <taxon>Bacillati</taxon>
        <taxon>Actinomycetota</taxon>
        <taxon>Actinomycetes</taxon>
        <taxon>Streptosporangiales</taxon>
        <taxon>Streptosporangiaceae</taxon>
        <taxon>Sphaerisporangium</taxon>
    </lineage>
</organism>
<gene>
    <name evidence="1" type="ORF">BJ992_002629</name>
</gene>
<dbReference type="Gene3D" id="1.25.40.80">
    <property type="match status" value="1"/>
</dbReference>
<dbReference type="SUPFAM" id="SSF48173">
    <property type="entry name" value="Cryptochrome/photolyase FAD-binding domain"/>
    <property type="match status" value="1"/>
</dbReference>
<sequence>MGDGRRWVFADQLGPHFLDSGEQEVLLVEARGVLRRRRFHRQKAHLVLSALRHRAAELGERVRFVQAEGYGAALDEVGERVSVCHPTSHAALRFVRGRPDVEVLAARGFASTQEEFAAWVRSRGEPEDGADVVLGRLESEADEAKDVRGVGRRGLVMEDFYRSARRRLDVLMAGDGPAGGRWNFDSENRCPPPRDGVPVPPAWRAEEDEIDERVRHDLDRWERDGEVAFVGRDGPRRFPATRDEALQALRVFVEDRLPVFGPYQDAMLSEDPEMAHSMLSAAMNLGLLDPMECVRAAEAAYREGRVPLAGAEGYIRQLIGWRDYMWHLYWHFGDHYRELNRLAARAPLPEWFAALDAGAVEARCLSWALRQVRDTGFTHHIVRLMVLGNYALQRGFDPAELTGWFHRCFVDGYDWVMLPNVVGMSQHADGGLLATKPYAAGGAYIDRMSDFCRPCRYKPSRRTGADACPFTAGYWWFVARNAERLGRNARMARAVHGMRRLDDLDEVCAREAGRGGEPP</sequence>
<dbReference type="Gene3D" id="3.40.50.620">
    <property type="entry name" value="HUPs"/>
    <property type="match status" value="1"/>
</dbReference>
<keyword evidence="2" id="KW-1185">Reference proteome</keyword>
<proteinExistence type="predicted"/>
<dbReference type="InterPro" id="IPR007357">
    <property type="entry name" value="PhrB-like"/>
</dbReference>